<evidence type="ECO:0000256" key="7">
    <source>
        <dbReference type="ARBA" id="ARBA00022692"/>
    </source>
</evidence>
<evidence type="ECO:0000256" key="5">
    <source>
        <dbReference type="ARBA" id="ARBA00022475"/>
    </source>
</evidence>
<dbReference type="Proteomes" id="UP000460715">
    <property type="component" value="Unassembled WGS sequence"/>
</dbReference>
<gene>
    <name evidence="15" type="ORF">E0493_16410</name>
</gene>
<dbReference type="GO" id="GO:0046872">
    <property type="term" value="F:metal ion binding"/>
    <property type="evidence" value="ECO:0007669"/>
    <property type="project" value="UniProtKB-KW"/>
</dbReference>
<evidence type="ECO:0000256" key="13">
    <source>
        <dbReference type="SAM" id="Phobius"/>
    </source>
</evidence>
<feature type="transmembrane region" description="Helical" evidence="13">
    <location>
        <begin position="53"/>
        <end position="74"/>
    </location>
</feature>
<keyword evidence="4" id="KW-0813">Transport</keyword>
<comment type="similarity">
    <text evidence="3">Belongs to the formate dehydrogenase gamma subunit family.</text>
</comment>
<dbReference type="GO" id="GO:0015944">
    <property type="term" value="P:formate oxidation"/>
    <property type="evidence" value="ECO:0007669"/>
    <property type="project" value="TreeGrafter"/>
</dbReference>
<reference evidence="15 16" key="1">
    <citation type="submission" date="2019-03" db="EMBL/GenBank/DDBJ databases">
        <title>Roseomonas sp. a novel Roseomonas species isolated from Sea whip Gorgonian.</title>
        <authorList>
            <person name="Li F."/>
            <person name="Pan X."/>
            <person name="Huang S."/>
            <person name="Li Z."/>
            <person name="Meng B."/>
        </authorList>
    </citation>
    <scope>NUCLEOTIDE SEQUENCE [LARGE SCALE GENOMIC DNA]</scope>
    <source>
        <strain evidence="15 16">M0104</strain>
    </source>
</reference>
<dbReference type="Pfam" id="PF01292">
    <property type="entry name" value="Ni_hydr_CYTB"/>
    <property type="match status" value="1"/>
</dbReference>
<dbReference type="InterPro" id="IPR011577">
    <property type="entry name" value="Cyt_b561_bac/Ni-Hgenase"/>
</dbReference>
<dbReference type="GO" id="GO:0022904">
    <property type="term" value="P:respiratory electron transport chain"/>
    <property type="evidence" value="ECO:0007669"/>
    <property type="project" value="InterPro"/>
</dbReference>
<comment type="subcellular location">
    <subcellularLocation>
        <location evidence="2">Cell membrane</location>
        <topology evidence="2">Multi-pass membrane protein</topology>
    </subcellularLocation>
</comment>
<dbReference type="AlphaFoldDB" id="A0A845BFV8"/>
<evidence type="ECO:0000256" key="1">
    <source>
        <dbReference type="ARBA" id="ARBA00001971"/>
    </source>
</evidence>
<evidence type="ECO:0000313" key="15">
    <source>
        <dbReference type="EMBL" id="MXP64934.1"/>
    </source>
</evidence>
<dbReference type="GO" id="GO:0008863">
    <property type="term" value="F:formate dehydrogenase (NAD+) activity"/>
    <property type="evidence" value="ECO:0007669"/>
    <property type="project" value="InterPro"/>
</dbReference>
<dbReference type="GO" id="GO:0009055">
    <property type="term" value="F:electron transfer activity"/>
    <property type="evidence" value="ECO:0007669"/>
    <property type="project" value="InterPro"/>
</dbReference>
<dbReference type="GO" id="GO:0009326">
    <property type="term" value="C:formate dehydrogenase complex"/>
    <property type="evidence" value="ECO:0007669"/>
    <property type="project" value="InterPro"/>
</dbReference>
<keyword evidence="7 13" id="KW-0812">Transmembrane</keyword>
<keyword evidence="5" id="KW-1003">Cell membrane</keyword>
<name>A0A845BFV8_9PROT</name>
<evidence type="ECO:0000256" key="10">
    <source>
        <dbReference type="ARBA" id="ARBA00022989"/>
    </source>
</evidence>
<keyword evidence="8" id="KW-0479">Metal-binding</keyword>
<dbReference type="OrthoDB" id="9790598at2"/>
<dbReference type="NCBIfam" id="TIGR01583">
    <property type="entry name" value="formate-DH-gamm"/>
    <property type="match status" value="1"/>
</dbReference>
<dbReference type="PANTHER" id="PTHR30074">
    <property type="entry name" value="FORMATE DEHYDROGENASE, NITRATE-INDUCIBLE, CYTOCHROME B556 FDN SUBUNIT"/>
    <property type="match status" value="1"/>
</dbReference>
<dbReference type="InterPro" id="IPR006471">
    <property type="entry name" value="Formate_DH_gsu"/>
</dbReference>
<keyword evidence="12 13" id="KW-0472">Membrane</keyword>
<evidence type="ECO:0000256" key="3">
    <source>
        <dbReference type="ARBA" id="ARBA00010747"/>
    </source>
</evidence>
<dbReference type="GO" id="GO:0009061">
    <property type="term" value="P:anaerobic respiration"/>
    <property type="evidence" value="ECO:0007669"/>
    <property type="project" value="TreeGrafter"/>
</dbReference>
<evidence type="ECO:0000259" key="14">
    <source>
        <dbReference type="Pfam" id="PF01292"/>
    </source>
</evidence>
<keyword evidence="11" id="KW-0408">Iron</keyword>
<evidence type="ECO:0000256" key="11">
    <source>
        <dbReference type="ARBA" id="ARBA00023004"/>
    </source>
</evidence>
<comment type="caution">
    <text evidence="15">The sequence shown here is derived from an EMBL/GenBank/DDBJ whole genome shotgun (WGS) entry which is preliminary data.</text>
</comment>
<keyword evidence="6" id="KW-0349">Heme</keyword>
<evidence type="ECO:0000256" key="8">
    <source>
        <dbReference type="ARBA" id="ARBA00022723"/>
    </source>
</evidence>
<keyword evidence="16" id="KW-1185">Reference proteome</keyword>
<feature type="transmembrane region" description="Helical" evidence="13">
    <location>
        <begin position="235"/>
        <end position="254"/>
    </location>
</feature>
<evidence type="ECO:0000256" key="2">
    <source>
        <dbReference type="ARBA" id="ARBA00004651"/>
    </source>
</evidence>
<dbReference type="SUPFAM" id="SSF81342">
    <property type="entry name" value="Transmembrane di-heme cytochromes"/>
    <property type="match status" value="1"/>
</dbReference>
<keyword evidence="10 13" id="KW-1133">Transmembrane helix</keyword>
<dbReference type="InterPro" id="IPR016174">
    <property type="entry name" value="Di-haem_cyt_TM"/>
</dbReference>
<comment type="cofactor">
    <cofactor evidence="1">
        <name>heme</name>
        <dbReference type="ChEBI" id="CHEBI:30413"/>
    </cofactor>
</comment>
<keyword evidence="9" id="KW-0249">Electron transport</keyword>
<evidence type="ECO:0000256" key="9">
    <source>
        <dbReference type="ARBA" id="ARBA00022982"/>
    </source>
</evidence>
<dbReference type="GO" id="GO:0036397">
    <property type="term" value="F:formate dehydrogenase (quinone) activity"/>
    <property type="evidence" value="ECO:0007669"/>
    <property type="project" value="TreeGrafter"/>
</dbReference>
<evidence type="ECO:0000256" key="6">
    <source>
        <dbReference type="ARBA" id="ARBA00022617"/>
    </source>
</evidence>
<evidence type="ECO:0000256" key="4">
    <source>
        <dbReference type="ARBA" id="ARBA00022448"/>
    </source>
</evidence>
<proteinExistence type="inferred from homology"/>
<dbReference type="Gene3D" id="1.20.950.20">
    <property type="entry name" value="Transmembrane di-heme cytochromes, Chain C"/>
    <property type="match status" value="1"/>
</dbReference>
<dbReference type="PANTHER" id="PTHR30074:SF6">
    <property type="entry name" value="FORMATE DEHYDROGENASE GAMMA SUBUNIT"/>
    <property type="match status" value="1"/>
</dbReference>
<feature type="transmembrane region" description="Helical" evidence="13">
    <location>
        <begin position="142"/>
        <end position="163"/>
    </location>
</feature>
<protein>
    <submittedName>
        <fullName evidence="15">Formate dehydrogenase subunit gamma</fullName>
    </submittedName>
</protein>
<feature type="domain" description="Cytochrome b561 bacterial/Ni-hydrogenase" evidence="14">
    <location>
        <begin position="91"/>
        <end position="261"/>
    </location>
</feature>
<accession>A0A845BFV8</accession>
<dbReference type="InterPro" id="IPR051817">
    <property type="entry name" value="FDH_cytochrome_b556_subunit"/>
</dbReference>
<evidence type="ECO:0000313" key="16">
    <source>
        <dbReference type="Proteomes" id="UP000460715"/>
    </source>
</evidence>
<sequence>MGDRGTLPAAELELQNALKGGRIAGRVSIPDEKAATLVQPEGRDWRAFRNDTLHWVGAIAVLGMLALLALFFLVRGRIRIHNGWSGRTMVRFNFFERMNHWMTASSFIVLALSGLNLTFGRSLIRPLIGPEAFTALADWGKIAHNFLAFPFTVGLLVMLLIWARDNLPNKLDWVWLKNGGGFIGGAHPQAGRFNAGQKGIFWITVLGGGVVAVSGFLLMFPFFLLDIAGQQWGHMVHGTLSMLLIAVMLAHIYIGSLGMEGGFSAMGSGRVDYNWAREHHGLWVDDELKRAHEAVQPEAAARPAGAD</sequence>
<feature type="transmembrane region" description="Helical" evidence="13">
    <location>
        <begin position="200"/>
        <end position="223"/>
    </location>
</feature>
<organism evidence="15 16">
    <name type="scientific">Teichococcus coralli</name>
    <dbReference type="NCBI Taxonomy" id="2545983"/>
    <lineage>
        <taxon>Bacteria</taxon>
        <taxon>Pseudomonadati</taxon>
        <taxon>Pseudomonadota</taxon>
        <taxon>Alphaproteobacteria</taxon>
        <taxon>Acetobacterales</taxon>
        <taxon>Roseomonadaceae</taxon>
        <taxon>Roseomonas</taxon>
    </lineage>
</organism>
<feature type="transmembrane region" description="Helical" evidence="13">
    <location>
        <begin position="101"/>
        <end position="122"/>
    </location>
</feature>
<evidence type="ECO:0000256" key="12">
    <source>
        <dbReference type="ARBA" id="ARBA00023136"/>
    </source>
</evidence>
<dbReference type="EMBL" id="SNVJ01000016">
    <property type="protein sequence ID" value="MXP64934.1"/>
    <property type="molecule type" value="Genomic_DNA"/>
</dbReference>
<dbReference type="GO" id="GO:0005886">
    <property type="term" value="C:plasma membrane"/>
    <property type="evidence" value="ECO:0007669"/>
    <property type="project" value="UniProtKB-SubCell"/>
</dbReference>